<comment type="caution">
    <text evidence="1">The sequence shown here is derived from an EMBL/GenBank/DDBJ whole genome shotgun (WGS) entry which is preliminary data.</text>
</comment>
<gene>
    <name evidence="1" type="ORF">DXN04_19205</name>
</gene>
<sequence>MHEAIFIRTSNGVFTKVDSAEIVLLEIPEWILNRFFLCMKLFLFVQAMGYSRRWIALRLYYWKYRSGS</sequence>
<proteinExistence type="predicted"/>
<dbReference type="AlphaFoldDB" id="A0A3E1NZ21"/>
<protein>
    <submittedName>
        <fullName evidence="1">Uncharacterized protein</fullName>
    </submittedName>
</protein>
<dbReference type="Proteomes" id="UP000261174">
    <property type="component" value="Unassembled WGS sequence"/>
</dbReference>
<keyword evidence="2" id="KW-1185">Reference proteome</keyword>
<reference evidence="1 2" key="1">
    <citation type="submission" date="2018-08" db="EMBL/GenBank/DDBJ databases">
        <title>Chitinophaga sp. K20C18050901, a novel bacterium isolated from forest soil.</title>
        <authorList>
            <person name="Wang C."/>
        </authorList>
    </citation>
    <scope>NUCLEOTIDE SEQUENCE [LARGE SCALE GENOMIC DNA]</scope>
    <source>
        <strain evidence="1 2">K20C18050901</strain>
    </source>
</reference>
<dbReference type="EMBL" id="QTJV01000007">
    <property type="protein sequence ID" value="RFM33160.1"/>
    <property type="molecule type" value="Genomic_DNA"/>
</dbReference>
<name>A0A3E1NZ21_9BACT</name>
<evidence type="ECO:0000313" key="1">
    <source>
        <dbReference type="EMBL" id="RFM33160.1"/>
    </source>
</evidence>
<accession>A0A3E1NZ21</accession>
<organism evidence="1 2">
    <name type="scientific">Chitinophaga silvisoli</name>
    <dbReference type="NCBI Taxonomy" id="2291814"/>
    <lineage>
        <taxon>Bacteria</taxon>
        <taxon>Pseudomonadati</taxon>
        <taxon>Bacteroidota</taxon>
        <taxon>Chitinophagia</taxon>
        <taxon>Chitinophagales</taxon>
        <taxon>Chitinophagaceae</taxon>
        <taxon>Chitinophaga</taxon>
    </lineage>
</organism>
<evidence type="ECO:0000313" key="2">
    <source>
        <dbReference type="Proteomes" id="UP000261174"/>
    </source>
</evidence>